<accession>Q24XZ7</accession>
<feature type="domain" description="Integrase catalytic" evidence="1">
    <location>
        <begin position="171"/>
        <end position="351"/>
    </location>
</feature>
<reference evidence="2 3" key="1">
    <citation type="journal article" date="2006" name="J. Bacteriol.">
        <title>Complete genome sequence of the dehalorespiring bacterium Desulfitobacterium hafniense Y51 and comparison with Dehalococcoides ethenogenes 195.</title>
        <authorList>
            <person name="Nonaka H."/>
            <person name="Keresztes G."/>
            <person name="Shinoda Y."/>
            <person name="Ikenaga Y."/>
            <person name="Abe M."/>
            <person name="Naito K."/>
            <person name="Inatomi K."/>
            <person name="Furukawa K."/>
            <person name="Inui M."/>
            <person name="Yukawa H."/>
        </authorList>
    </citation>
    <scope>NUCLEOTIDE SEQUENCE [LARGE SCALE GENOMIC DNA]</scope>
    <source>
        <strain evidence="2 3">Y51</strain>
    </source>
</reference>
<dbReference type="GO" id="GO:0015074">
    <property type="term" value="P:DNA integration"/>
    <property type="evidence" value="ECO:0007669"/>
    <property type="project" value="InterPro"/>
</dbReference>
<dbReference type="Proteomes" id="UP000001946">
    <property type="component" value="Chromosome"/>
</dbReference>
<dbReference type="KEGG" id="dsy:DSY1306"/>
<dbReference type="Pfam" id="PF00665">
    <property type="entry name" value="rve"/>
    <property type="match status" value="1"/>
</dbReference>
<name>Q24XZ7_DESHY</name>
<dbReference type="GO" id="GO:0003676">
    <property type="term" value="F:nucleic acid binding"/>
    <property type="evidence" value="ECO:0007669"/>
    <property type="project" value="InterPro"/>
</dbReference>
<dbReference type="eggNOG" id="COG2801">
    <property type="taxonomic scope" value="Bacteria"/>
</dbReference>
<proteinExistence type="predicted"/>
<protein>
    <recommendedName>
        <fullName evidence="1">Integrase catalytic domain-containing protein</fullName>
    </recommendedName>
</protein>
<dbReference type="Gene3D" id="3.30.420.10">
    <property type="entry name" value="Ribonuclease H-like superfamily/Ribonuclease H"/>
    <property type="match status" value="1"/>
</dbReference>
<sequence length="390" mass="44752">MDWMTKVSMKARKEIISKHAGRYRKASKKGKMEILNYVCSATGLSRDRAARVLRGEKRPKTKHSSRKKSGRPRVYDFEVCQALKTIWTIMDFACGKRLAEAMEDILDALLRFGELRCSEDTLRKLRRMSASSIDRLLKKDKASLRLKGLSTTKPGTLLKRDIPIRLGQQWDDAVPGYVEVDLVAHCGASTAGEYVNTLNVTDICTGWTEPVAVLNKAQKHVFAGLMAVQDRQPFPYLGIDSDNGSEFINHELKRYCDQEGICFTRSRPYTKNDGCHVEQKNWSLVRRHIGYGRYEGQAALALLNQYYGLLRRYVNFFQPSTKLIEKQRIGAKVLKRYEKPQTPYKRVLADNHIPDTVKDNLTHAFQQINPAQLMRDMQRVKTELERYGLS</sequence>
<evidence type="ECO:0000313" key="3">
    <source>
        <dbReference type="Proteomes" id="UP000001946"/>
    </source>
</evidence>
<gene>
    <name evidence="2" type="ordered locus">DSY1306</name>
</gene>
<keyword evidence="3" id="KW-1185">Reference proteome</keyword>
<dbReference type="InterPro" id="IPR036397">
    <property type="entry name" value="RNaseH_sf"/>
</dbReference>
<evidence type="ECO:0000259" key="1">
    <source>
        <dbReference type="PROSITE" id="PS50994"/>
    </source>
</evidence>
<dbReference type="InterPro" id="IPR012337">
    <property type="entry name" value="RNaseH-like_sf"/>
</dbReference>
<evidence type="ECO:0000313" key="2">
    <source>
        <dbReference type="EMBL" id="BAE83095.1"/>
    </source>
</evidence>
<dbReference type="PROSITE" id="PS50994">
    <property type="entry name" value="INTEGRASE"/>
    <property type="match status" value="1"/>
</dbReference>
<dbReference type="SUPFAM" id="SSF53098">
    <property type="entry name" value="Ribonuclease H-like"/>
    <property type="match status" value="1"/>
</dbReference>
<dbReference type="InterPro" id="IPR001584">
    <property type="entry name" value="Integrase_cat-core"/>
</dbReference>
<dbReference type="STRING" id="138119.DSY1306"/>
<dbReference type="HOGENOM" id="CLU_029113_0_0_9"/>
<organism evidence="2 3">
    <name type="scientific">Desulfitobacterium hafniense (strain Y51)</name>
    <dbReference type="NCBI Taxonomy" id="138119"/>
    <lineage>
        <taxon>Bacteria</taxon>
        <taxon>Bacillati</taxon>
        <taxon>Bacillota</taxon>
        <taxon>Clostridia</taxon>
        <taxon>Eubacteriales</taxon>
        <taxon>Desulfitobacteriaceae</taxon>
        <taxon>Desulfitobacterium</taxon>
    </lineage>
</organism>
<dbReference type="EMBL" id="AP008230">
    <property type="protein sequence ID" value="BAE83095.1"/>
    <property type="molecule type" value="Genomic_DNA"/>
</dbReference>
<dbReference type="AlphaFoldDB" id="Q24XZ7"/>